<evidence type="ECO:0000259" key="1">
    <source>
        <dbReference type="Pfam" id="PF03466"/>
    </source>
</evidence>
<dbReference type="EMBL" id="CP011117">
    <property type="protein sequence ID" value="AKA86023.1"/>
    <property type="molecule type" value="Genomic_DNA"/>
</dbReference>
<protein>
    <submittedName>
        <fullName evidence="2">Aromatic hydrocarbon utilization transcriptional regulator CatR (LysR family)</fullName>
    </submittedName>
</protein>
<dbReference type="Proteomes" id="UP000033099">
    <property type="component" value="Chromosome"/>
</dbReference>
<accession>A0AAU8TW22</accession>
<evidence type="ECO:0000313" key="3">
    <source>
        <dbReference type="Proteomes" id="UP000033099"/>
    </source>
</evidence>
<dbReference type="SUPFAM" id="SSF53850">
    <property type="entry name" value="Periplasmic binding protein-like II"/>
    <property type="match status" value="1"/>
</dbReference>
<dbReference type="Pfam" id="PF03466">
    <property type="entry name" value="LysR_substrate"/>
    <property type="match status" value="1"/>
</dbReference>
<proteinExistence type="predicted"/>
<dbReference type="AlphaFoldDB" id="A0AAU8TW22"/>
<sequence length="87" mass="9514">MQEATQLHTLIGLVACGFGVALVPESIAQSVMRDKVVFRRLLPVSDAPNPAIGLYMSWNSRNESALINSFIFLLDANVVPHFSSIVE</sequence>
<reference evidence="2 3" key="1">
    <citation type="journal article" date="2015" name="Genome Announc.">
        <title>Complete Genome Sequence of Biocontrol Strain Pseudomonas fluorescens LBUM223.</title>
        <authorList>
            <person name="Roquigny R."/>
            <person name="Arseneault T."/>
            <person name="Gadkar V.J."/>
            <person name="Novinscak A."/>
            <person name="Joly D.L."/>
            <person name="Filion M."/>
        </authorList>
    </citation>
    <scope>NUCLEOTIDE SEQUENCE [LARGE SCALE GENOMIC DNA]</scope>
    <source>
        <strain evidence="2 3">LBUM223</strain>
    </source>
</reference>
<gene>
    <name evidence="2" type="ORF">VO64_5477</name>
</gene>
<name>A0AAU8TW22_9PSED</name>
<dbReference type="KEGG" id="pfb:VO64_5477"/>
<feature type="domain" description="LysR substrate-binding" evidence="1">
    <location>
        <begin position="2"/>
        <end position="74"/>
    </location>
</feature>
<dbReference type="Gene3D" id="3.40.190.10">
    <property type="entry name" value="Periplasmic binding protein-like II"/>
    <property type="match status" value="2"/>
</dbReference>
<organism evidence="2 3">
    <name type="scientific">Pseudomonas synxantha</name>
    <dbReference type="NCBI Taxonomy" id="47883"/>
    <lineage>
        <taxon>Bacteria</taxon>
        <taxon>Pseudomonadati</taxon>
        <taxon>Pseudomonadota</taxon>
        <taxon>Gammaproteobacteria</taxon>
        <taxon>Pseudomonadales</taxon>
        <taxon>Pseudomonadaceae</taxon>
        <taxon>Pseudomonas</taxon>
    </lineage>
</organism>
<evidence type="ECO:0000313" key="2">
    <source>
        <dbReference type="EMBL" id="AKA86023.1"/>
    </source>
</evidence>
<dbReference type="InterPro" id="IPR005119">
    <property type="entry name" value="LysR_subst-bd"/>
</dbReference>